<evidence type="ECO:0000256" key="1">
    <source>
        <dbReference type="SAM" id="Coils"/>
    </source>
</evidence>
<proteinExistence type="predicted"/>
<dbReference type="Proteomes" id="UP000069030">
    <property type="component" value="Chromosome"/>
</dbReference>
<organism evidence="2 3">
    <name type="scientific">Myroides odoratimimus</name>
    <dbReference type="NCBI Taxonomy" id="76832"/>
    <lineage>
        <taxon>Bacteria</taxon>
        <taxon>Pseudomonadati</taxon>
        <taxon>Bacteroidota</taxon>
        <taxon>Flavobacteriia</taxon>
        <taxon>Flavobacteriales</taxon>
        <taxon>Flavobacteriaceae</taxon>
        <taxon>Myroides</taxon>
    </lineage>
</organism>
<gene>
    <name evidence="2" type="ORF">AS202_07745</name>
</gene>
<evidence type="ECO:0000313" key="3">
    <source>
        <dbReference type="Proteomes" id="UP000069030"/>
    </source>
</evidence>
<dbReference type="AlphaFoldDB" id="A0AAI8C331"/>
<dbReference type="GeneID" id="66974691"/>
<protein>
    <submittedName>
        <fullName evidence="2">Uncharacterized protein</fullName>
    </submittedName>
</protein>
<feature type="coiled-coil region" evidence="1">
    <location>
        <begin position="128"/>
        <end position="183"/>
    </location>
</feature>
<keyword evidence="1" id="KW-0175">Coiled coil</keyword>
<dbReference type="RefSeq" id="WP_131540521.1">
    <property type="nucleotide sequence ID" value="NZ_CP013690.1"/>
</dbReference>
<sequence>MKISTIRLSMSVIGQINQLKEKYELKNQAEAVELVFNFIEKYGVDVKREFVNNTLDNLLLTMARVDKETSELQQLLINLEKSSDKSNKTIVSMLRHNEKNYLVPILLERQSASNQIVENNSYIQTENKALFEETIKNKEKEVLKLQNLVDQLQYEINRKQVSIDEGQRDLEVTKRHLKALKSQFKRSSLTGKYSLSITEKEYHKL</sequence>
<reference evidence="2 3" key="1">
    <citation type="journal article" date="2016" name="J. Zhejiang Univ. Sci. B">
        <title>Antibiotic resistance mechanisms of Myroides sp.</title>
        <authorList>
            <person name="Hu S."/>
            <person name="Yuan S."/>
            <person name="Qu H."/>
            <person name="Jiang T."/>
            <person name="Zhou Y."/>
            <person name="Wang M."/>
            <person name="Ming D."/>
        </authorList>
    </citation>
    <scope>NUCLEOTIDE SEQUENCE [LARGE SCALE GENOMIC DNA]</scope>
    <source>
        <strain evidence="2 3">PR63039</strain>
    </source>
</reference>
<accession>A0AAI8C331</accession>
<dbReference type="EMBL" id="CP013690">
    <property type="protein sequence ID" value="ALU26044.1"/>
    <property type="molecule type" value="Genomic_DNA"/>
</dbReference>
<evidence type="ECO:0000313" key="2">
    <source>
        <dbReference type="EMBL" id="ALU26044.1"/>
    </source>
</evidence>
<dbReference type="KEGG" id="mod:AS202_07745"/>
<name>A0AAI8C331_9FLAO</name>